<gene>
    <name evidence="2" type="ORF">CALVIDRAFT_563427</name>
</gene>
<feature type="chain" id="PRO_5007890330" description="F-box domain-containing protein" evidence="1">
    <location>
        <begin position="21"/>
        <end position="512"/>
    </location>
</feature>
<evidence type="ECO:0000313" key="2">
    <source>
        <dbReference type="EMBL" id="KZO96773.1"/>
    </source>
</evidence>
<evidence type="ECO:0000256" key="1">
    <source>
        <dbReference type="SAM" id="SignalP"/>
    </source>
</evidence>
<keyword evidence="3" id="KW-1185">Reference proteome</keyword>
<name>A0A167MJ98_CALVF</name>
<dbReference type="EMBL" id="KV417282">
    <property type="protein sequence ID" value="KZO96773.1"/>
    <property type="molecule type" value="Genomic_DNA"/>
</dbReference>
<accession>A0A167MJ98</accession>
<dbReference type="Proteomes" id="UP000076738">
    <property type="component" value="Unassembled WGS sequence"/>
</dbReference>
<dbReference type="AlphaFoldDB" id="A0A167MJ98"/>
<feature type="signal peptide" evidence="1">
    <location>
        <begin position="1"/>
        <end position="20"/>
    </location>
</feature>
<evidence type="ECO:0000313" key="3">
    <source>
        <dbReference type="Proteomes" id="UP000076738"/>
    </source>
</evidence>
<organism evidence="2 3">
    <name type="scientific">Calocera viscosa (strain TUFC12733)</name>
    <dbReference type="NCBI Taxonomy" id="1330018"/>
    <lineage>
        <taxon>Eukaryota</taxon>
        <taxon>Fungi</taxon>
        <taxon>Dikarya</taxon>
        <taxon>Basidiomycota</taxon>
        <taxon>Agaricomycotina</taxon>
        <taxon>Dacrymycetes</taxon>
        <taxon>Dacrymycetales</taxon>
        <taxon>Dacrymycetaceae</taxon>
        <taxon>Calocera</taxon>
    </lineage>
</organism>
<keyword evidence="1" id="KW-0732">Signal</keyword>
<proteinExistence type="predicted"/>
<sequence>MHALFHIPELLSHLLSFLASSPVSLRRLALTCRLCWEPCTALLYADQSTPRARESLRTLELLYLDTSPSHLPNEEVYSRRLAIYAPFVREIIGTLPPRSTKERGALPWPAYRGLETLLTQWPADPPGVGPLFSGLRRVKLGLEGEAALLRLGLYLAPGLRELELVLGEEVGNPSLERALAALPSQCPQLEVFALETLVASHRPIQDSLALLLPKLKELHSLRLRVTVGPALLSALERIDLRTLTLYLFDAPSLSLPLHLPRLASLHLYGPAPTCTSLLLSLLPTNTSLHTLKLHLTGFSPSSTTALCAAAAVASPTLEQLELRSLAARTQGAPQRTLSPTHFSPLHACTHLTHATFIGGWQGRDRILWRSQDILALSLAWQQVRVLNLVSQSWHGHRFDPLCTLEDLLPLALNCRSLCKLSIALDMRSSPSLPTSLKPATALRTLSLAAYSLPPSTELAELEAGRWVRKVWPRARLVVDPDSTNSPGELERWVEGLGVERMWEEERGRLGGA</sequence>
<protein>
    <recommendedName>
        <fullName evidence="4">F-box domain-containing protein</fullName>
    </recommendedName>
</protein>
<reference evidence="2 3" key="1">
    <citation type="journal article" date="2016" name="Mol. Biol. Evol.">
        <title>Comparative Genomics of Early-Diverging Mushroom-Forming Fungi Provides Insights into the Origins of Lignocellulose Decay Capabilities.</title>
        <authorList>
            <person name="Nagy L.G."/>
            <person name="Riley R."/>
            <person name="Tritt A."/>
            <person name="Adam C."/>
            <person name="Daum C."/>
            <person name="Floudas D."/>
            <person name="Sun H."/>
            <person name="Yadav J.S."/>
            <person name="Pangilinan J."/>
            <person name="Larsson K.H."/>
            <person name="Matsuura K."/>
            <person name="Barry K."/>
            <person name="Labutti K."/>
            <person name="Kuo R."/>
            <person name="Ohm R.A."/>
            <person name="Bhattacharya S.S."/>
            <person name="Shirouzu T."/>
            <person name="Yoshinaga Y."/>
            <person name="Martin F.M."/>
            <person name="Grigoriev I.V."/>
            <person name="Hibbett D.S."/>
        </authorList>
    </citation>
    <scope>NUCLEOTIDE SEQUENCE [LARGE SCALE GENOMIC DNA]</scope>
    <source>
        <strain evidence="2 3">TUFC12733</strain>
    </source>
</reference>
<evidence type="ECO:0008006" key="4">
    <source>
        <dbReference type="Google" id="ProtNLM"/>
    </source>
</evidence>